<dbReference type="PROSITE" id="PS50405">
    <property type="entry name" value="GST_CTER"/>
    <property type="match status" value="1"/>
</dbReference>
<feature type="non-terminal residue" evidence="5">
    <location>
        <position position="1"/>
    </location>
</feature>
<evidence type="ECO:0000313" key="6">
    <source>
        <dbReference type="Proteomes" id="UP000324897"/>
    </source>
</evidence>
<dbReference type="Pfam" id="PF00043">
    <property type="entry name" value="GST_C"/>
    <property type="match status" value="1"/>
</dbReference>
<keyword evidence="6" id="KW-1185">Reference proteome</keyword>
<evidence type="ECO:0000256" key="2">
    <source>
        <dbReference type="ARBA" id="ARBA00022679"/>
    </source>
</evidence>
<dbReference type="InterPro" id="IPR045074">
    <property type="entry name" value="GST_C_Tau"/>
</dbReference>
<comment type="caution">
    <text evidence="5">The sequence shown here is derived from an EMBL/GenBank/DDBJ whole genome shotgun (WGS) entry which is preliminary data.</text>
</comment>
<dbReference type="GO" id="GO:0004364">
    <property type="term" value="F:glutathione transferase activity"/>
    <property type="evidence" value="ECO:0007669"/>
    <property type="project" value="UniProtKB-EC"/>
</dbReference>
<gene>
    <name evidence="5" type="ORF">EJB05_37726</name>
</gene>
<dbReference type="PANTHER" id="PTHR11260">
    <property type="entry name" value="GLUTATHIONE S-TRANSFERASE, GST, SUPERFAMILY, GST DOMAIN CONTAINING"/>
    <property type="match status" value="1"/>
</dbReference>
<evidence type="ECO:0000313" key="5">
    <source>
        <dbReference type="EMBL" id="TVU14267.1"/>
    </source>
</evidence>
<dbReference type="InterPro" id="IPR045073">
    <property type="entry name" value="Omega/Tau-like"/>
</dbReference>
<dbReference type="Gene3D" id="1.20.1050.10">
    <property type="match status" value="1"/>
</dbReference>
<dbReference type="OrthoDB" id="4951845at2759"/>
<dbReference type="SUPFAM" id="SSF47616">
    <property type="entry name" value="GST C-terminal domain-like"/>
    <property type="match status" value="1"/>
</dbReference>
<dbReference type="Proteomes" id="UP000324897">
    <property type="component" value="Unassembled WGS sequence"/>
</dbReference>
<dbReference type="PANTHER" id="PTHR11260:SF566">
    <property type="entry name" value="GLUTATHIONE S-TRANSFERASE"/>
    <property type="match status" value="1"/>
</dbReference>
<protein>
    <recommendedName>
        <fullName evidence="1">glutathione transferase</fullName>
        <ecNumber evidence="1">2.5.1.18</ecNumber>
    </recommendedName>
</protein>
<dbReference type="InterPro" id="IPR036282">
    <property type="entry name" value="Glutathione-S-Trfase_C_sf"/>
</dbReference>
<proteinExistence type="predicted"/>
<dbReference type="GO" id="GO:0009407">
    <property type="term" value="P:toxin catabolic process"/>
    <property type="evidence" value="ECO:0007669"/>
    <property type="project" value="UniProtKB-ARBA"/>
</dbReference>
<evidence type="ECO:0000256" key="1">
    <source>
        <dbReference type="ARBA" id="ARBA00012452"/>
    </source>
</evidence>
<name>A0A5J9TSR6_9POAL</name>
<dbReference type="EMBL" id="RWGY01000031">
    <property type="protein sequence ID" value="TVU14267.1"/>
    <property type="molecule type" value="Genomic_DNA"/>
</dbReference>
<sequence>MKAPTEEVRAEKLKETHAVIQHLEEVFFKCSNGKAFFGGDSVGYVDLALGCFLPWFGALRKLFGVEIIDAAKNPHLTAWAERFRKTEVVKVVLPEPDKAVECHKKLQVKWATAAAAAAK</sequence>
<dbReference type="GO" id="GO:0005737">
    <property type="term" value="C:cytoplasm"/>
    <property type="evidence" value="ECO:0007669"/>
    <property type="project" value="TreeGrafter"/>
</dbReference>
<dbReference type="GO" id="GO:0006749">
    <property type="term" value="P:glutathione metabolic process"/>
    <property type="evidence" value="ECO:0007669"/>
    <property type="project" value="InterPro"/>
</dbReference>
<organism evidence="5 6">
    <name type="scientific">Eragrostis curvula</name>
    <name type="common">weeping love grass</name>
    <dbReference type="NCBI Taxonomy" id="38414"/>
    <lineage>
        <taxon>Eukaryota</taxon>
        <taxon>Viridiplantae</taxon>
        <taxon>Streptophyta</taxon>
        <taxon>Embryophyta</taxon>
        <taxon>Tracheophyta</taxon>
        <taxon>Spermatophyta</taxon>
        <taxon>Magnoliopsida</taxon>
        <taxon>Liliopsida</taxon>
        <taxon>Poales</taxon>
        <taxon>Poaceae</taxon>
        <taxon>PACMAD clade</taxon>
        <taxon>Chloridoideae</taxon>
        <taxon>Eragrostideae</taxon>
        <taxon>Eragrostidinae</taxon>
        <taxon>Eragrostis</taxon>
    </lineage>
</organism>
<evidence type="ECO:0000259" key="4">
    <source>
        <dbReference type="PROSITE" id="PS50405"/>
    </source>
</evidence>
<dbReference type="InterPro" id="IPR004046">
    <property type="entry name" value="GST_C"/>
</dbReference>
<dbReference type="EC" id="2.5.1.18" evidence="1"/>
<dbReference type="InterPro" id="IPR010987">
    <property type="entry name" value="Glutathione-S-Trfase_C-like"/>
</dbReference>
<reference evidence="5 6" key="1">
    <citation type="journal article" date="2019" name="Sci. Rep.">
        <title>A high-quality genome of Eragrostis curvula grass provides insights into Poaceae evolution and supports new strategies to enhance forage quality.</title>
        <authorList>
            <person name="Carballo J."/>
            <person name="Santos B.A.C.M."/>
            <person name="Zappacosta D."/>
            <person name="Garbus I."/>
            <person name="Selva J.P."/>
            <person name="Gallo C.A."/>
            <person name="Diaz A."/>
            <person name="Albertini E."/>
            <person name="Caccamo M."/>
            <person name="Echenique V."/>
        </authorList>
    </citation>
    <scope>NUCLEOTIDE SEQUENCE [LARGE SCALE GENOMIC DNA]</scope>
    <source>
        <strain evidence="6">cv. Victoria</strain>
        <tissue evidence="5">Leaf</tissue>
    </source>
</reference>
<dbReference type="AlphaFoldDB" id="A0A5J9TSR6"/>
<dbReference type="Gramene" id="TVU14267">
    <property type="protein sequence ID" value="TVU14267"/>
    <property type="gene ID" value="EJB05_37726"/>
</dbReference>
<comment type="catalytic activity">
    <reaction evidence="3">
        <text>RX + glutathione = an S-substituted glutathione + a halide anion + H(+)</text>
        <dbReference type="Rhea" id="RHEA:16437"/>
        <dbReference type="ChEBI" id="CHEBI:15378"/>
        <dbReference type="ChEBI" id="CHEBI:16042"/>
        <dbReference type="ChEBI" id="CHEBI:17792"/>
        <dbReference type="ChEBI" id="CHEBI:57925"/>
        <dbReference type="ChEBI" id="CHEBI:90779"/>
        <dbReference type="EC" id="2.5.1.18"/>
    </reaction>
</comment>
<feature type="domain" description="GST C-terminal" evidence="4">
    <location>
        <begin position="1"/>
        <end position="100"/>
    </location>
</feature>
<accession>A0A5J9TSR6</accession>
<dbReference type="CDD" id="cd03185">
    <property type="entry name" value="GST_C_Tau"/>
    <property type="match status" value="1"/>
</dbReference>
<dbReference type="FunFam" id="1.20.1050.10:FF:000016">
    <property type="entry name" value="Glutathione S-transferase U9"/>
    <property type="match status" value="1"/>
</dbReference>
<evidence type="ECO:0000256" key="3">
    <source>
        <dbReference type="ARBA" id="ARBA00047960"/>
    </source>
</evidence>
<keyword evidence="2" id="KW-0808">Transferase</keyword>